<dbReference type="RefSeq" id="WP_275417569.1">
    <property type="nucleotide sequence ID" value="NZ_CP106878.1"/>
</dbReference>
<organism evidence="3 4">
    <name type="scientific">Fervidibacillus albus</name>
    <dbReference type="NCBI Taxonomy" id="2980026"/>
    <lineage>
        <taxon>Bacteria</taxon>
        <taxon>Bacillati</taxon>
        <taxon>Bacillota</taxon>
        <taxon>Bacilli</taxon>
        <taxon>Bacillales</taxon>
        <taxon>Bacillaceae</taxon>
        <taxon>Fervidibacillus</taxon>
    </lineage>
</organism>
<keyword evidence="1" id="KW-1005">Bacterial flagellum biogenesis</keyword>
<dbReference type="AlphaFoldDB" id="A0A9E8LUW7"/>
<keyword evidence="3" id="KW-0282">Flagellum</keyword>
<keyword evidence="3" id="KW-0966">Cell projection</keyword>
<dbReference type="InterPro" id="IPR007809">
    <property type="entry name" value="FlgN-like"/>
</dbReference>
<evidence type="ECO:0000256" key="2">
    <source>
        <dbReference type="SAM" id="MobiDB-lite"/>
    </source>
</evidence>
<sequence>MKYNGLIRILDKELQIYEQLYELTIKKVEIIKKGKIEALNEFMKKEQKLVTNMQMMENERHKELKRLYPAETELVTISRCIRDAEGKEKAILQNVYERLSQILQRTKQQNELNQQLLVNSLQFVNFSLQLFHPRPDTMTYQPKTGKQENYDTPSLFNSEA</sequence>
<protein>
    <submittedName>
        <fullName evidence="3">Flagellar protein FlgN</fullName>
    </submittedName>
</protein>
<evidence type="ECO:0000313" key="3">
    <source>
        <dbReference type="EMBL" id="WAA09785.1"/>
    </source>
</evidence>
<dbReference type="SUPFAM" id="SSF140566">
    <property type="entry name" value="FlgN-like"/>
    <property type="match status" value="1"/>
</dbReference>
<dbReference type="InterPro" id="IPR036679">
    <property type="entry name" value="FlgN-like_sf"/>
</dbReference>
<reference evidence="3" key="1">
    <citation type="submission" date="2022-09" db="EMBL/GenBank/DDBJ databases">
        <title>Complete Genomes of Fervidibacillus albus and Fervidibacillus halotolerans isolated from tidal flat sediments.</title>
        <authorList>
            <person name="Kwon K.K."/>
            <person name="Yang S.-H."/>
            <person name="Park M.J."/>
            <person name="Oh H.-M."/>
        </authorList>
    </citation>
    <scope>NUCLEOTIDE SEQUENCE</scope>
    <source>
        <strain evidence="3">MEBiC13591</strain>
    </source>
</reference>
<accession>A0A9E8LUW7</accession>
<proteinExistence type="predicted"/>
<feature type="compositionally biased region" description="Polar residues" evidence="2">
    <location>
        <begin position="150"/>
        <end position="160"/>
    </location>
</feature>
<dbReference type="KEGG" id="faf:OE104_14975"/>
<dbReference type="Pfam" id="PF05130">
    <property type="entry name" value="FlgN"/>
    <property type="match status" value="1"/>
</dbReference>
<dbReference type="Gene3D" id="1.20.58.300">
    <property type="entry name" value="FlgN-like"/>
    <property type="match status" value="1"/>
</dbReference>
<gene>
    <name evidence="3" type="ORF">OE104_14975</name>
</gene>
<evidence type="ECO:0000313" key="4">
    <source>
        <dbReference type="Proteomes" id="UP001164718"/>
    </source>
</evidence>
<evidence type="ECO:0000256" key="1">
    <source>
        <dbReference type="ARBA" id="ARBA00022795"/>
    </source>
</evidence>
<keyword evidence="4" id="KW-1185">Reference proteome</keyword>
<dbReference type="Proteomes" id="UP001164718">
    <property type="component" value="Chromosome"/>
</dbReference>
<feature type="region of interest" description="Disordered" evidence="2">
    <location>
        <begin position="138"/>
        <end position="160"/>
    </location>
</feature>
<name>A0A9E8LUW7_9BACI</name>
<dbReference type="EMBL" id="CP106878">
    <property type="protein sequence ID" value="WAA09785.1"/>
    <property type="molecule type" value="Genomic_DNA"/>
</dbReference>
<keyword evidence="3" id="KW-0969">Cilium</keyword>
<dbReference type="GO" id="GO:0044780">
    <property type="term" value="P:bacterial-type flagellum assembly"/>
    <property type="evidence" value="ECO:0007669"/>
    <property type="project" value="InterPro"/>
</dbReference>